<keyword evidence="2" id="KW-0963">Cytoplasm</keyword>
<dbReference type="Proteomes" id="UP000054485">
    <property type="component" value="Unassembled WGS sequence"/>
</dbReference>
<evidence type="ECO:0000256" key="8">
    <source>
        <dbReference type="SAM" id="MobiDB-lite"/>
    </source>
</evidence>
<dbReference type="CDD" id="cd06008">
    <property type="entry name" value="NF-X1-zinc-finger"/>
    <property type="match status" value="2"/>
</dbReference>
<dbReference type="InterPro" id="IPR045055">
    <property type="entry name" value="DNA2/NAM7-like"/>
</dbReference>
<dbReference type="Pfam" id="PF13086">
    <property type="entry name" value="AAA_11"/>
    <property type="match status" value="2"/>
</dbReference>
<dbReference type="SMART" id="SM00356">
    <property type="entry name" value="ZnF_C3H1"/>
    <property type="match status" value="2"/>
</dbReference>
<sequence length="2315" mass="259972">MSQRQSCRFYNSPGGCRRGASCTFEHTPNALRRGGDGRPSSPGASSDGSPSRRPLPRGVCRFFWETGRCFREFSCRGSHTLPQAQDGRRSTQPFAVPTQAAQAFIAPFLTEKGLSKLVGGGTDGYFPQNTTTSLTPSETHSRLRRFFREDFRFKTAPEIYGFLVPLASANLQNGSWVGFRHVIHLNSQNTGRLRVAEIVTWPHVSSKTMMDREILSFQRGLIPLLRYMSSDFVVQSTLRTQANQLYMTVLQNLPSFADAVETSMDSIIASRSFSDPGALGKDPVDAQAFASIAGVLHEFLVRFKNAVATYPRLAPLVINLQKWFADWKTGVHANPPLFDNFLGGLQPTVRDLLIQNLNDKINKLVSIVEREQGKEKRPDRQKQPASSNEGILAALHSVYQGPGAVREGGPRHDNDLEDIYDIRIPPTHEELMCRIPPFLPVNLYGAPHPAPMESMQRLLDIQFRLLREELTAPLRQAVQLVHDDFKTQPRKKTKLAELLKSKGGKYRGQADTQDSLMFNVYTGVDFESLVPDWRGISASIIIDTPPGRARSNNSRMRTSFWEGGKRLSQGGLIALVWQSGNDISVHLGVIANSLRDLTEHAKRDPDRVKLRIVFFDTNLELRILQELRNPLMSGQNTKLLVESSVMFEAIRPFLEALKGEPELVPFSRYLVHRPPGFLNTCKVDPPRYSTMPDFAFNLSCLFPDKTDVEDLTLSVTDPQSIENARAELRRGSRLDPSQADAVVDALTREVSLIQGPPGTGKSYTGVELLRVLRANDVGPILMIAFTNHALDHMLGSVLDADITKKVVRLGSRSADERISQYSIETLERVNEDSRLDRTFSSKRRELKEIQETIRNLMVKVLKDDLESNSTEVMKYISVLYPEHSGYLAAPPMWIQNIKSFFSNDDDDDAGEWQQQGRRGRTFVKDMSFYAFWRDGSDLEFIGALNNGSYAPWETTPPPDESISNKFHLLEQDSLPDSDDEYMTSEEHDDESLPEDLPVEDAWMRVKVESPSSETGSSREVPAAPTEVFTAAPIQYPEPEFREDAGLGQADFKDSEEFLAALGCSHWPVIPTSNRPLDQLLNDVGDVWTMSGAERHILHNFWVENTRIELAETQKGEFERLRELHESILRECNEGKEEVRRNLLRNIDIIGCTTTGAAKLATLLKGLGPRVLLVEEAGQVLEAHVLGSLVPSIEHLIMIGDPLQLRPTLNNFSLSMDSLRGRDLYKFDMSLMERLSSSGLAMSRIDVQRRMRPAISSLIKNTLYPGLEDHELVRHYPSVRGIAKNLFFVNHSHRENEGAEDSASKYNLYEARVQMIRELVLYLLRQGCYSEEGDIVVLCAYLGQLAKLRDALANEVAIVIDERDQAALADQEGDDENDLSCGITIEHVQVTRRVRLRTVDNYQGEEGRIVILSLVRNSGELDDEMASLGFTHGARPNIGFLKSENRTNVALSRAREGLFIFGNAANLSSRSRMWRHIIEELEKDEALGPALPIACHRHPETLEYVCKPGQLPQIAPDGGCMRPCDFRLNCGHLCPFKCHSDDQKHASVSCVQSCTRLCTRGHPCSKQCASPCGDCFFPEANIELPCGHLKATVPCHAISTLENVYCDFMVDKELPRCEHTARMTCSTDPATYLCKAPCNGIMSCCGRSCKAKCHDCQHKNTPSEGEHTRRAQHATHPCEKPLFCEHLCQEACSDDHKHTVACRKPCRQACSHARCQSLCSTPCAPCQESCTWSCQHHSCPVPCGSVCARLPCDVPCNTILRCGHKCPSVCGEECDIQICPHCASDDKKRHVVDFIMQRTLSEVTPELQTLDEMLITIPSCKHTFTVETLDGHCSMSDFYFQNGSGQWLRMLSPIGFRKPPTCPTCRSPITAPRYGRIFKRADLDILEHNVAARMSRALHQVQTAILSISEDEMKAAVIRDAATIKIRSSKIKGSKSQAKARSEELMSKKEIPTSERALNSANPSLHAIDSAVARVWGRITHKLFNAYREAIAVADTRSAHLHAWESAFSFLYHREMDAFVDNPAHMPARPEENAMRLAKLQVGQARPRADRRFIVEAFWCTLHIRLTLITLGRTWLEEVGKREADYPLYHFHQWANYVKFMLQSCSLDVTKALELAKSSESHRQVTKTSLLRMRVDLENFRFGLYMSNKLGNIKDRRSEMVEAAIKHGREAQQLMRDVIREHFANKVTPSREEEASWLADNFSRAAQTIVDEWKAIKEAVSRSTFYQEVSFNEQMEIVQAFNFGSTGHFYNCANGHTFVITECGGAMERSACPECGSPIGGESHRLDSSNSRAARYDEIARQANPHIAGTPWANPH</sequence>
<dbReference type="STRING" id="930992.A0A0D0ASZ2"/>
<dbReference type="InterPro" id="IPR041677">
    <property type="entry name" value="DNA2/NAM7_AAA_11"/>
</dbReference>
<dbReference type="Pfam" id="PF20173">
    <property type="entry name" value="ZnF_RZ-type"/>
    <property type="match status" value="1"/>
</dbReference>
<evidence type="ECO:0000256" key="2">
    <source>
        <dbReference type="ARBA" id="ARBA00022490"/>
    </source>
</evidence>
<dbReference type="InterPro" id="IPR027417">
    <property type="entry name" value="P-loop_NTPase"/>
</dbReference>
<dbReference type="GO" id="GO:0031048">
    <property type="term" value="P:regulatory ncRNA-mediated heterochromatin formation"/>
    <property type="evidence" value="ECO:0007669"/>
    <property type="project" value="TreeGrafter"/>
</dbReference>
<dbReference type="InParanoid" id="A0A0D0ASZ2"/>
<dbReference type="PROSITE" id="PS50103">
    <property type="entry name" value="ZF_C3H1"/>
    <property type="match status" value="2"/>
</dbReference>
<dbReference type="GO" id="GO:0031380">
    <property type="term" value="C:nuclear RNA-directed RNA polymerase complex"/>
    <property type="evidence" value="ECO:0007669"/>
    <property type="project" value="TreeGrafter"/>
</dbReference>
<feature type="region of interest" description="Disordered" evidence="8">
    <location>
        <begin position="974"/>
        <end position="993"/>
    </location>
</feature>
<evidence type="ECO:0000259" key="10">
    <source>
        <dbReference type="PROSITE" id="PS51981"/>
    </source>
</evidence>
<evidence type="ECO:0000259" key="9">
    <source>
        <dbReference type="PROSITE" id="PS50103"/>
    </source>
</evidence>
<reference evidence="11 12" key="1">
    <citation type="submission" date="2014-04" db="EMBL/GenBank/DDBJ databases">
        <authorList>
            <consortium name="DOE Joint Genome Institute"/>
            <person name="Kuo A."/>
            <person name="Ruytinx J."/>
            <person name="Rineau F."/>
            <person name="Colpaert J."/>
            <person name="Kohler A."/>
            <person name="Nagy L.G."/>
            <person name="Floudas D."/>
            <person name="Copeland A."/>
            <person name="Barry K.W."/>
            <person name="Cichocki N."/>
            <person name="Veneault-Fourrey C."/>
            <person name="LaButti K."/>
            <person name="Lindquist E.A."/>
            <person name="Lipzen A."/>
            <person name="Lundell T."/>
            <person name="Morin E."/>
            <person name="Murat C."/>
            <person name="Sun H."/>
            <person name="Tunlid A."/>
            <person name="Henrissat B."/>
            <person name="Grigoriev I.V."/>
            <person name="Hibbett D.S."/>
            <person name="Martin F."/>
            <person name="Nordberg H.P."/>
            <person name="Cantor M.N."/>
            <person name="Hua S.X."/>
        </authorList>
    </citation>
    <scope>NUCLEOTIDE SEQUENCE [LARGE SCALE GENOMIC DNA]</scope>
    <source>
        <strain evidence="11 12">UH-Slu-Lm8-n1</strain>
    </source>
</reference>
<gene>
    <name evidence="11" type="ORF">CY34DRAFT_79026</name>
</gene>
<name>A0A0D0ASZ2_9AGAM</name>
<evidence type="ECO:0000256" key="6">
    <source>
        <dbReference type="ARBA" id="ARBA00022859"/>
    </source>
</evidence>
<keyword evidence="3 7" id="KW-0479">Metal-binding</keyword>
<feature type="zinc finger region" description="C3H1-type" evidence="7">
    <location>
        <begin position="1"/>
        <end position="29"/>
    </location>
</feature>
<dbReference type="GO" id="GO:0008270">
    <property type="term" value="F:zinc ion binding"/>
    <property type="evidence" value="ECO:0007669"/>
    <property type="project" value="UniProtKB-KW"/>
</dbReference>
<dbReference type="EMBL" id="KN835182">
    <property type="protein sequence ID" value="KIK44866.1"/>
    <property type="molecule type" value="Genomic_DNA"/>
</dbReference>
<feature type="zinc finger region" description="C3H1-type" evidence="7">
    <location>
        <begin position="54"/>
        <end position="82"/>
    </location>
</feature>
<keyword evidence="5 7" id="KW-0862">Zinc</keyword>
<evidence type="ECO:0000256" key="5">
    <source>
        <dbReference type="ARBA" id="ARBA00022833"/>
    </source>
</evidence>
<feature type="domain" description="C3H1-type" evidence="9">
    <location>
        <begin position="1"/>
        <end position="29"/>
    </location>
</feature>
<evidence type="ECO:0000256" key="7">
    <source>
        <dbReference type="PROSITE-ProRule" id="PRU00723"/>
    </source>
</evidence>
<dbReference type="PANTHER" id="PTHR10887:SF445">
    <property type="entry name" value="NFX1-TYPE ZINC FINGER-CONTAINING PROTEIN 1"/>
    <property type="match status" value="1"/>
</dbReference>
<proteinExistence type="predicted"/>
<dbReference type="GO" id="GO:0004386">
    <property type="term" value="F:helicase activity"/>
    <property type="evidence" value="ECO:0007669"/>
    <property type="project" value="InterPro"/>
</dbReference>
<feature type="region of interest" description="Disordered" evidence="8">
    <location>
        <begin position="27"/>
        <end position="53"/>
    </location>
</feature>
<dbReference type="Pfam" id="PF13087">
    <property type="entry name" value="AAA_12"/>
    <property type="match status" value="1"/>
</dbReference>
<keyword evidence="12" id="KW-1185">Reference proteome</keyword>
<dbReference type="InterPro" id="IPR041679">
    <property type="entry name" value="DNA2/NAM7-like_C"/>
</dbReference>
<feature type="domain" description="C3H1-type" evidence="9">
    <location>
        <begin position="54"/>
        <end position="82"/>
    </location>
</feature>
<evidence type="ECO:0000313" key="11">
    <source>
        <dbReference type="EMBL" id="KIK44866.1"/>
    </source>
</evidence>
<feature type="compositionally biased region" description="Low complexity" evidence="8">
    <location>
        <begin position="38"/>
        <end position="52"/>
    </location>
</feature>
<dbReference type="GO" id="GO:0005737">
    <property type="term" value="C:cytoplasm"/>
    <property type="evidence" value="ECO:0007669"/>
    <property type="project" value="UniProtKB-SubCell"/>
</dbReference>
<evidence type="ECO:0000256" key="1">
    <source>
        <dbReference type="ARBA" id="ARBA00004496"/>
    </source>
</evidence>
<comment type="subcellular location">
    <subcellularLocation>
        <location evidence="1">Cytoplasm</location>
    </subcellularLocation>
</comment>
<accession>A0A0D0ASZ2</accession>
<reference evidence="12" key="2">
    <citation type="submission" date="2015-01" db="EMBL/GenBank/DDBJ databases">
        <title>Evolutionary Origins and Diversification of the Mycorrhizal Mutualists.</title>
        <authorList>
            <consortium name="DOE Joint Genome Institute"/>
            <consortium name="Mycorrhizal Genomics Consortium"/>
            <person name="Kohler A."/>
            <person name="Kuo A."/>
            <person name="Nagy L.G."/>
            <person name="Floudas D."/>
            <person name="Copeland A."/>
            <person name="Barry K.W."/>
            <person name="Cichocki N."/>
            <person name="Veneault-Fourrey C."/>
            <person name="LaButti K."/>
            <person name="Lindquist E.A."/>
            <person name="Lipzen A."/>
            <person name="Lundell T."/>
            <person name="Morin E."/>
            <person name="Murat C."/>
            <person name="Riley R."/>
            <person name="Ohm R."/>
            <person name="Sun H."/>
            <person name="Tunlid A."/>
            <person name="Henrissat B."/>
            <person name="Grigoriev I.V."/>
            <person name="Hibbett D.S."/>
            <person name="Martin F."/>
        </authorList>
    </citation>
    <scope>NUCLEOTIDE SEQUENCE [LARGE SCALE GENOMIC DNA]</scope>
    <source>
        <strain evidence="12">UH-Slu-Lm8-n1</strain>
    </source>
</reference>
<evidence type="ECO:0000256" key="4">
    <source>
        <dbReference type="ARBA" id="ARBA00022771"/>
    </source>
</evidence>
<dbReference type="SUPFAM" id="SSF52540">
    <property type="entry name" value="P-loop containing nucleoside triphosphate hydrolases"/>
    <property type="match status" value="1"/>
</dbReference>
<evidence type="ECO:0000313" key="12">
    <source>
        <dbReference type="Proteomes" id="UP000054485"/>
    </source>
</evidence>
<keyword evidence="6" id="KW-0391">Immunity</keyword>
<organism evidence="11 12">
    <name type="scientific">Suillus luteus UH-Slu-Lm8-n1</name>
    <dbReference type="NCBI Taxonomy" id="930992"/>
    <lineage>
        <taxon>Eukaryota</taxon>
        <taxon>Fungi</taxon>
        <taxon>Dikarya</taxon>
        <taxon>Basidiomycota</taxon>
        <taxon>Agaricomycotina</taxon>
        <taxon>Agaricomycetes</taxon>
        <taxon>Agaricomycetidae</taxon>
        <taxon>Boletales</taxon>
        <taxon>Suillineae</taxon>
        <taxon>Suillaceae</taxon>
        <taxon>Suillus</taxon>
    </lineage>
</organism>
<dbReference type="GO" id="GO:0002376">
    <property type="term" value="P:immune system process"/>
    <property type="evidence" value="ECO:0007669"/>
    <property type="project" value="UniProtKB-KW"/>
</dbReference>
<dbReference type="PANTHER" id="PTHR10887">
    <property type="entry name" value="DNA2/NAM7 HELICASE FAMILY"/>
    <property type="match status" value="1"/>
</dbReference>
<dbReference type="InterPro" id="IPR047187">
    <property type="entry name" value="SF1_C_Upf1"/>
</dbReference>
<dbReference type="PROSITE" id="PS51981">
    <property type="entry name" value="ZF_RZ"/>
    <property type="match status" value="1"/>
</dbReference>
<dbReference type="OrthoDB" id="2423195at2759"/>
<dbReference type="InterPro" id="IPR046439">
    <property type="entry name" value="ZF_RZ_dom"/>
</dbReference>
<evidence type="ECO:0000256" key="3">
    <source>
        <dbReference type="ARBA" id="ARBA00022723"/>
    </source>
</evidence>
<dbReference type="HOGENOM" id="CLU_001490_4_0_1"/>
<dbReference type="CDD" id="cd18808">
    <property type="entry name" value="SF1_C_Upf1"/>
    <property type="match status" value="1"/>
</dbReference>
<keyword evidence="4 7" id="KW-0863">Zinc-finger</keyword>
<dbReference type="InterPro" id="IPR000571">
    <property type="entry name" value="Znf_CCCH"/>
</dbReference>
<protein>
    <submittedName>
        <fullName evidence="11">Unplaced genomic scaffold CY34scaffold_51, whole genome shotgun sequence</fullName>
    </submittedName>
</protein>
<feature type="domain" description="RZ-type" evidence="10">
    <location>
        <begin position="2228"/>
        <end position="2301"/>
    </location>
</feature>
<dbReference type="Gene3D" id="3.40.50.300">
    <property type="entry name" value="P-loop containing nucleotide triphosphate hydrolases"/>
    <property type="match status" value="3"/>
</dbReference>